<dbReference type="WBParaSite" id="SSTP_0000673500.1">
    <property type="protein sequence ID" value="SSTP_0000673500.1"/>
    <property type="gene ID" value="SSTP_0000673500"/>
</dbReference>
<dbReference type="Proteomes" id="UP000035681">
    <property type="component" value="Unplaced"/>
</dbReference>
<reference evidence="2" key="1">
    <citation type="submission" date="2015-08" db="UniProtKB">
        <authorList>
            <consortium name="WormBaseParasite"/>
        </authorList>
    </citation>
    <scope>IDENTIFICATION</scope>
</reference>
<evidence type="ECO:0000313" key="1">
    <source>
        <dbReference type="Proteomes" id="UP000035681"/>
    </source>
</evidence>
<accession>A0A0K0EB64</accession>
<proteinExistence type="predicted"/>
<dbReference type="WBParaSite" id="TCONS_00016669.p1">
    <property type="protein sequence ID" value="TCONS_00016669.p1"/>
    <property type="gene ID" value="XLOC_011316"/>
</dbReference>
<protein>
    <submittedName>
        <fullName evidence="2">Tubulin-tyrosine ligase family protein</fullName>
    </submittedName>
</protein>
<organism evidence="2">
    <name type="scientific">Strongyloides stercoralis</name>
    <name type="common">Threadworm</name>
    <dbReference type="NCBI Taxonomy" id="6248"/>
    <lineage>
        <taxon>Eukaryota</taxon>
        <taxon>Metazoa</taxon>
        <taxon>Ecdysozoa</taxon>
        <taxon>Nematoda</taxon>
        <taxon>Chromadorea</taxon>
        <taxon>Rhabditida</taxon>
        <taxon>Tylenchina</taxon>
        <taxon>Panagrolaimomorpha</taxon>
        <taxon>Strongyloidoidea</taxon>
        <taxon>Strongyloididae</taxon>
        <taxon>Strongyloides</taxon>
    </lineage>
</organism>
<dbReference type="AlphaFoldDB" id="A0A0K0EB64"/>
<sequence length="882" mass="103761">MIYYKDSLKQRLSCDTIVSNKYKDMQNNYDFPDHSNHGSSKQHFNRYEYPNQMPSQYYQEMEEFPTNEGSGDEDYPNLMKCDNFNNSHNQEQQQQISNSYNEPRQMVMSNDFYQHENNKTIHQPNNNFYSNPNNFHQKRVLYPEMVNDNNKRESQNFRNQNFPKQSVWQPIQENPISQGNFNNNKIQLNRIVTTQSKVERINVNDDSQMEYSQKQSIPPVSKVQSVVQMMNKFEKSNDSSPPLKNKQNNDGIGCKLIIKQQQKSTPFLLNHDDNRKEPSIEKKDVVNTKVGKVADTVKQLQQKLHPHFKIPSENENKINLPTLNSQNIEYLPKVNEKNVLNDILPEPLSSESSDLSDDIKEFPTECDFTKDTSPDEKNKNINTTITSTLSKNMAREAKMLMEYFQKRRSLLNYLGVGLSDQLWEQVNSLPPKVVKLVYVDNLENTSQNVKQKEPSKLFKRLSVRGSIRQDPRKIALKKKLLQSKIDNQNHDSNYSKIDKSLKKQIKETVNKPLYHSQNNNRNENDKMIKNTNDQKLNYHQQQFNTKYQNNHQNNHQKQLETFENQYKEEHMEENGNGFIDNINKNHYTDIDNIHENHICFIEEEHEYIEENKDNFDNSETLQSLDNKTGRFTKKSAAALIAKRNANVADPLINIPMKSNSSSSVSSKRSIPNIVNKRNNQERNIHQVGLYEKEMWNQNMTSKKEYLYNFEEKNTNNFIEQRQYLRPSKSFDQLMFETSHEENEIYDEDNLPNYNPRISKTSSHQQLHVNEYENHLDVDELGMPKIPPHRSYIKHPTMTKEMNNKYDDESNYHDDYPNNQFLYTGARPYIPKQGVSSKNVIGYSNNTLREKKSMTVDSRSKKGTWRLHGSLGNFFKKRAAIRL</sequence>
<name>A0A0K0EB64_STRER</name>
<keyword evidence="1" id="KW-1185">Reference proteome</keyword>
<evidence type="ECO:0000313" key="2">
    <source>
        <dbReference type="WBParaSite" id="SSTP_0000673500.1"/>
    </source>
</evidence>